<protein>
    <recommendedName>
        <fullName evidence="7">5'-deoxynucleotidase</fullName>
        <ecNumber evidence="7">3.1.3.89</ecNumber>
    </recommendedName>
</protein>
<dbReference type="PANTHER" id="PTHR11845:SF13">
    <property type="entry name" value="5'-DEOXYNUCLEOTIDASE HDDC2"/>
    <property type="match status" value="1"/>
</dbReference>
<dbReference type="InterPro" id="IPR003607">
    <property type="entry name" value="HD/PDEase_dom"/>
</dbReference>
<dbReference type="EC" id="3.1.3.89" evidence="7"/>
<comment type="cofactor">
    <cofactor evidence="2">
        <name>Mn(2+)</name>
        <dbReference type="ChEBI" id="CHEBI:29035"/>
    </cofactor>
</comment>
<keyword evidence="8" id="KW-0479">Metal-binding</keyword>
<evidence type="ECO:0000256" key="2">
    <source>
        <dbReference type="ARBA" id="ARBA00001936"/>
    </source>
</evidence>
<dbReference type="GO" id="GO:0046872">
    <property type="term" value="F:metal ion binding"/>
    <property type="evidence" value="ECO:0007669"/>
    <property type="project" value="UniProtKB-KW"/>
</dbReference>
<proteinExistence type="inferred from homology"/>
<dbReference type="GO" id="GO:0002953">
    <property type="term" value="F:5'-deoxynucleotidase activity"/>
    <property type="evidence" value="ECO:0007669"/>
    <property type="project" value="UniProtKB-EC"/>
</dbReference>
<dbReference type="InterPro" id="IPR006674">
    <property type="entry name" value="HD_domain"/>
</dbReference>
<keyword evidence="13" id="KW-1185">Reference proteome</keyword>
<evidence type="ECO:0000313" key="12">
    <source>
        <dbReference type="EMBL" id="KAH0571603.1"/>
    </source>
</evidence>
<reference evidence="12" key="2">
    <citation type="submission" date="2020-12" db="EMBL/GenBank/DDBJ databases">
        <title>New Spironucleus salmonicida genome in near-complete chromosomes.</title>
        <authorList>
            <person name="Xu F."/>
            <person name="Kurt Z."/>
            <person name="Jimenez-Gonzalez A."/>
            <person name="Astvaldsson A."/>
            <person name="Andersson J.O."/>
            <person name="Svard S.G."/>
        </authorList>
    </citation>
    <scope>NUCLEOTIDE SEQUENCE</scope>
    <source>
        <strain evidence="12">ATCC 50377</strain>
    </source>
</reference>
<evidence type="ECO:0000256" key="7">
    <source>
        <dbReference type="ARBA" id="ARBA00012964"/>
    </source>
</evidence>
<dbReference type="InterPro" id="IPR039356">
    <property type="entry name" value="YfbR/HDDC2"/>
</dbReference>
<dbReference type="OrthoDB" id="10254258at2759"/>
<dbReference type="EMBL" id="AUWU02000006">
    <property type="protein sequence ID" value="KAH0571603.1"/>
    <property type="molecule type" value="Genomic_DNA"/>
</dbReference>
<dbReference type="SUPFAM" id="SSF109604">
    <property type="entry name" value="HD-domain/PDEase-like"/>
    <property type="match status" value="1"/>
</dbReference>
<reference evidence="11 12" key="1">
    <citation type="journal article" date="2014" name="PLoS Genet.">
        <title>The Genome of Spironucleus salmonicida Highlights a Fish Pathogen Adapted to Fluctuating Environments.</title>
        <authorList>
            <person name="Xu F."/>
            <person name="Jerlstrom-Hultqvist J."/>
            <person name="Einarsson E."/>
            <person name="Astvaldsson A."/>
            <person name="Svard S.G."/>
            <person name="Andersson J.O."/>
        </authorList>
    </citation>
    <scope>NUCLEOTIDE SEQUENCE</scope>
    <source>
        <strain evidence="12">ATCC 50377</strain>
    </source>
</reference>
<comment type="function">
    <text evidence="4">Catalyzes the dephosphorylation of the nucleoside 5'-monophosphates deoxyadenosine monophosphate (dAMP), deoxycytidine monophosphate (dCMP), deoxyguanosine monophosphate (dGMP) and deoxythymidine monophosphate (dTMP).</text>
</comment>
<comment type="catalytic activity">
    <reaction evidence="1">
        <text>a 2'-deoxyribonucleoside 5'-phosphate + H2O = a 2'-deoxyribonucleoside + phosphate</text>
        <dbReference type="Rhea" id="RHEA:36167"/>
        <dbReference type="ChEBI" id="CHEBI:15377"/>
        <dbReference type="ChEBI" id="CHEBI:18274"/>
        <dbReference type="ChEBI" id="CHEBI:43474"/>
        <dbReference type="ChEBI" id="CHEBI:65317"/>
        <dbReference type="EC" id="3.1.3.89"/>
    </reaction>
</comment>
<evidence type="ECO:0000313" key="13">
    <source>
        <dbReference type="Proteomes" id="UP000018208"/>
    </source>
</evidence>
<dbReference type="GO" id="GO:0005737">
    <property type="term" value="C:cytoplasm"/>
    <property type="evidence" value="ECO:0007669"/>
    <property type="project" value="TreeGrafter"/>
</dbReference>
<dbReference type="VEuPathDB" id="GiardiaDB:SS50377_25792"/>
<evidence type="ECO:0000256" key="9">
    <source>
        <dbReference type="ARBA" id="ARBA00022801"/>
    </source>
</evidence>
<dbReference type="EMBL" id="KI545996">
    <property type="protein sequence ID" value="EST48232.1"/>
    <property type="molecule type" value="Genomic_DNA"/>
</dbReference>
<comment type="similarity">
    <text evidence="5">Belongs to the HDDC2 family.</text>
</comment>
<evidence type="ECO:0000259" key="10">
    <source>
        <dbReference type="SMART" id="SM00471"/>
    </source>
</evidence>
<dbReference type="SMART" id="SM00471">
    <property type="entry name" value="HDc"/>
    <property type="match status" value="1"/>
</dbReference>
<evidence type="ECO:0000313" key="11">
    <source>
        <dbReference type="EMBL" id="EST48232.1"/>
    </source>
</evidence>
<evidence type="ECO:0000256" key="3">
    <source>
        <dbReference type="ARBA" id="ARBA00001941"/>
    </source>
</evidence>
<organism evidence="11">
    <name type="scientific">Spironucleus salmonicida</name>
    <dbReference type="NCBI Taxonomy" id="348837"/>
    <lineage>
        <taxon>Eukaryota</taxon>
        <taxon>Metamonada</taxon>
        <taxon>Diplomonadida</taxon>
        <taxon>Hexamitidae</taxon>
        <taxon>Hexamitinae</taxon>
        <taxon>Spironucleus</taxon>
    </lineage>
</organism>
<dbReference type="Proteomes" id="UP000018208">
    <property type="component" value="Unassembled WGS sequence"/>
</dbReference>
<gene>
    <name evidence="11" type="ORF">SS50377_11574</name>
    <name evidence="12" type="ORF">SS50377_25792</name>
</gene>
<dbReference type="CDD" id="cd00077">
    <property type="entry name" value="HDc"/>
    <property type="match status" value="1"/>
</dbReference>
<dbReference type="FunFam" id="1.10.3210.10:FF:000035">
    <property type="entry name" value="HD family hydrolase"/>
    <property type="match status" value="1"/>
</dbReference>
<keyword evidence="9" id="KW-0378">Hydrolase</keyword>
<comment type="cofactor">
    <cofactor evidence="3">
        <name>Co(2+)</name>
        <dbReference type="ChEBI" id="CHEBI:48828"/>
    </cofactor>
</comment>
<feature type="domain" description="HD/PDEase" evidence="10">
    <location>
        <begin position="26"/>
        <end position="138"/>
    </location>
</feature>
<evidence type="ECO:0000256" key="1">
    <source>
        <dbReference type="ARBA" id="ARBA00001638"/>
    </source>
</evidence>
<sequence length="175" mass="20304">MLDQIIQIYNIKQTQRTGWVHNSILNPETVGSHSFGVAFLAFQLCPKTLCRSKVVEMALMHDIQESMVGDITPNCGVSVEDKHEKELQAIKIISEKLNNADYVKFFTDYEDGITQEAKFVKNCDKLDMFIQALIYERQGHNLDQFYSQMRVTEFEEINMIITQIQNYRKGQQSNK</sequence>
<dbReference type="PANTHER" id="PTHR11845">
    <property type="entry name" value="5'-DEOXYNUCLEOTIDASE HDDC2"/>
    <property type="match status" value="1"/>
</dbReference>
<evidence type="ECO:0000256" key="5">
    <source>
        <dbReference type="ARBA" id="ARBA00009999"/>
    </source>
</evidence>
<name>V6LUD3_9EUKA</name>
<evidence type="ECO:0000256" key="8">
    <source>
        <dbReference type="ARBA" id="ARBA00022723"/>
    </source>
</evidence>
<evidence type="ECO:0000256" key="4">
    <source>
        <dbReference type="ARBA" id="ARBA00004074"/>
    </source>
</evidence>
<dbReference type="Pfam" id="PF13023">
    <property type="entry name" value="HD_3"/>
    <property type="match status" value="1"/>
</dbReference>
<dbReference type="AlphaFoldDB" id="V6LUD3"/>
<comment type="subunit">
    <text evidence="6">Homodimer.</text>
</comment>
<accession>V6LUD3</accession>
<evidence type="ECO:0000256" key="6">
    <source>
        <dbReference type="ARBA" id="ARBA00011738"/>
    </source>
</evidence>
<dbReference type="Gene3D" id="1.10.3210.10">
    <property type="entry name" value="Hypothetical protein af1432"/>
    <property type="match status" value="1"/>
</dbReference>